<gene>
    <name evidence="1" type="ORF">ANE_LOCUS21623</name>
</gene>
<dbReference type="AlphaFoldDB" id="A0A565CC57"/>
<organism evidence="1 2">
    <name type="scientific">Arabis nemorensis</name>
    <dbReference type="NCBI Taxonomy" id="586526"/>
    <lineage>
        <taxon>Eukaryota</taxon>
        <taxon>Viridiplantae</taxon>
        <taxon>Streptophyta</taxon>
        <taxon>Embryophyta</taxon>
        <taxon>Tracheophyta</taxon>
        <taxon>Spermatophyta</taxon>
        <taxon>Magnoliopsida</taxon>
        <taxon>eudicotyledons</taxon>
        <taxon>Gunneridae</taxon>
        <taxon>Pentapetalae</taxon>
        <taxon>rosids</taxon>
        <taxon>malvids</taxon>
        <taxon>Brassicales</taxon>
        <taxon>Brassicaceae</taxon>
        <taxon>Arabideae</taxon>
        <taxon>Arabis</taxon>
    </lineage>
</organism>
<name>A0A565CC57_9BRAS</name>
<accession>A0A565CC57</accession>
<dbReference type="EMBL" id="CABITT030000007">
    <property type="protein sequence ID" value="VVB11179.1"/>
    <property type="molecule type" value="Genomic_DNA"/>
</dbReference>
<protein>
    <submittedName>
        <fullName evidence="1">Uncharacterized protein</fullName>
    </submittedName>
</protein>
<keyword evidence="2" id="KW-1185">Reference proteome</keyword>
<sequence length="59" mass="6913">MVYQQYTDLLDEMIKNIKQDHLIKQSCKVWLRKVQSSLKQNEEGILKFKCGLAESLDAL</sequence>
<dbReference type="OrthoDB" id="412781at2759"/>
<evidence type="ECO:0000313" key="1">
    <source>
        <dbReference type="EMBL" id="VVB11179.1"/>
    </source>
</evidence>
<reference evidence="1" key="1">
    <citation type="submission" date="2019-07" db="EMBL/GenBank/DDBJ databases">
        <authorList>
            <person name="Dittberner H."/>
        </authorList>
    </citation>
    <scope>NUCLEOTIDE SEQUENCE [LARGE SCALE GENOMIC DNA]</scope>
</reference>
<dbReference type="Proteomes" id="UP000489600">
    <property type="component" value="Unassembled WGS sequence"/>
</dbReference>
<proteinExistence type="predicted"/>
<evidence type="ECO:0000313" key="2">
    <source>
        <dbReference type="Proteomes" id="UP000489600"/>
    </source>
</evidence>
<comment type="caution">
    <text evidence="1">The sequence shown here is derived from an EMBL/GenBank/DDBJ whole genome shotgun (WGS) entry which is preliminary data.</text>
</comment>